<organism evidence="3 4">
    <name type="scientific">Paenibacillus stellifer</name>
    <dbReference type="NCBI Taxonomy" id="169760"/>
    <lineage>
        <taxon>Bacteria</taxon>
        <taxon>Bacillati</taxon>
        <taxon>Bacillota</taxon>
        <taxon>Bacilli</taxon>
        <taxon>Bacillales</taxon>
        <taxon>Paenibacillaceae</taxon>
        <taxon>Paenibacillus</taxon>
    </lineage>
</organism>
<dbReference type="STRING" id="169760.PSTEL_03905"/>
<keyword evidence="2" id="KW-0472">Membrane</keyword>
<feature type="compositionally biased region" description="Low complexity" evidence="1">
    <location>
        <begin position="1"/>
        <end position="19"/>
    </location>
</feature>
<feature type="region of interest" description="Disordered" evidence="1">
    <location>
        <begin position="1"/>
        <end position="23"/>
    </location>
</feature>
<protein>
    <submittedName>
        <fullName evidence="3">Uncharacterized protein</fullName>
    </submittedName>
</protein>
<feature type="transmembrane region" description="Helical" evidence="2">
    <location>
        <begin position="28"/>
        <end position="45"/>
    </location>
</feature>
<name>A0A089LLF3_9BACL</name>
<evidence type="ECO:0000256" key="1">
    <source>
        <dbReference type="SAM" id="MobiDB-lite"/>
    </source>
</evidence>
<evidence type="ECO:0000313" key="4">
    <source>
        <dbReference type="Proteomes" id="UP000029507"/>
    </source>
</evidence>
<dbReference type="RefSeq" id="WP_038693560.1">
    <property type="nucleotide sequence ID" value="NZ_CP009286.1"/>
</dbReference>
<reference evidence="3 4" key="1">
    <citation type="submission" date="2014-08" db="EMBL/GenBank/DDBJ databases">
        <title>Comparative genomics of the Paenibacillus odorifer group.</title>
        <authorList>
            <person name="den Bakker H.C."/>
            <person name="Tsai Y.-C."/>
            <person name="Martin N."/>
            <person name="Korlach J."/>
            <person name="Wiedmann M."/>
        </authorList>
    </citation>
    <scope>NUCLEOTIDE SEQUENCE [LARGE SCALE GENOMIC DNA]</scope>
    <source>
        <strain evidence="3 4">DSM 14472</strain>
    </source>
</reference>
<accession>A0A089LLF3</accession>
<keyword evidence="2" id="KW-1133">Transmembrane helix</keyword>
<evidence type="ECO:0000313" key="3">
    <source>
        <dbReference type="EMBL" id="AIQ62371.1"/>
    </source>
</evidence>
<gene>
    <name evidence="3" type="ORF">PSTEL_03905</name>
</gene>
<dbReference type="OrthoDB" id="9607at2"/>
<dbReference type="KEGG" id="pste:PSTEL_03905"/>
<evidence type="ECO:0000256" key="2">
    <source>
        <dbReference type="SAM" id="Phobius"/>
    </source>
</evidence>
<dbReference type="AlphaFoldDB" id="A0A089LLF3"/>
<dbReference type="HOGENOM" id="CLU_2618753_0_0_9"/>
<dbReference type="EMBL" id="CP009286">
    <property type="protein sequence ID" value="AIQ62371.1"/>
    <property type="molecule type" value="Genomic_DNA"/>
</dbReference>
<dbReference type="InterPro" id="IPR036259">
    <property type="entry name" value="MFS_trans_sf"/>
</dbReference>
<dbReference type="SUPFAM" id="SSF103473">
    <property type="entry name" value="MFS general substrate transporter"/>
    <property type="match status" value="1"/>
</dbReference>
<proteinExistence type="predicted"/>
<dbReference type="Proteomes" id="UP000029507">
    <property type="component" value="Chromosome"/>
</dbReference>
<keyword evidence="4" id="KW-1185">Reference proteome</keyword>
<keyword evidence="2" id="KW-0812">Transmembrane</keyword>
<sequence>MSLSVESKSPLSPSSGTPSGQNAGRSRLFFLFLVFWFWFSSYIYVPVLSPYVEHLGASYFMVAWLSGKGESSRLSDAG</sequence>